<evidence type="ECO:0000256" key="15">
    <source>
        <dbReference type="ARBA" id="ARBA00023319"/>
    </source>
</evidence>
<feature type="signal peptide" evidence="19">
    <location>
        <begin position="1"/>
        <end position="24"/>
    </location>
</feature>
<feature type="domain" description="Ig-like" evidence="20">
    <location>
        <begin position="314"/>
        <end position="391"/>
    </location>
</feature>
<dbReference type="GO" id="GO:0006955">
    <property type="term" value="P:immune response"/>
    <property type="evidence" value="ECO:0007669"/>
    <property type="project" value="TreeGrafter"/>
</dbReference>
<dbReference type="GeneID" id="113160797"/>
<keyword evidence="15" id="KW-0393">Immunoglobulin domain</keyword>
<reference evidence="21" key="2">
    <citation type="submission" date="2025-08" db="UniProtKB">
        <authorList>
            <consortium name="Ensembl"/>
        </authorList>
    </citation>
    <scope>IDENTIFICATION</scope>
</reference>
<feature type="region of interest" description="Disordered" evidence="17">
    <location>
        <begin position="741"/>
        <end position="764"/>
    </location>
</feature>
<name>A0A3Q1HLV6_ANATE</name>
<dbReference type="RefSeq" id="XP_026214012.1">
    <property type="nucleotide sequence ID" value="XM_026358227.1"/>
</dbReference>
<evidence type="ECO:0000256" key="8">
    <source>
        <dbReference type="ARBA" id="ARBA00022737"/>
    </source>
</evidence>
<dbReference type="InterPro" id="IPR007110">
    <property type="entry name" value="Ig-like_dom"/>
</dbReference>
<dbReference type="PANTHER" id="PTHR11481">
    <property type="entry name" value="IMMUNOGLOBULIN FC RECEPTOR"/>
    <property type="match status" value="1"/>
</dbReference>
<dbReference type="Proteomes" id="UP000265040">
    <property type="component" value="Chromosome 8"/>
</dbReference>
<dbReference type="Pfam" id="PF13927">
    <property type="entry name" value="Ig_3"/>
    <property type="match status" value="1"/>
</dbReference>
<dbReference type="InParanoid" id="A0A3Q1HLV6"/>
<dbReference type="InterPro" id="IPR013783">
    <property type="entry name" value="Ig-like_fold"/>
</dbReference>
<keyword evidence="10" id="KW-0965">Cell junction</keyword>
<evidence type="ECO:0000256" key="13">
    <source>
        <dbReference type="ARBA" id="ARBA00023157"/>
    </source>
</evidence>
<keyword evidence="5" id="KW-0597">Phosphoprotein</keyword>
<organism evidence="21 22">
    <name type="scientific">Anabas testudineus</name>
    <name type="common">Climbing perch</name>
    <name type="synonym">Anthias testudineus</name>
    <dbReference type="NCBI Taxonomy" id="64144"/>
    <lineage>
        <taxon>Eukaryota</taxon>
        <taxon>Metazoa</taxon>
        <taxon>Chordata</taxon>
        <taxon>Craniata</taxon>
        <taxon>Vertebrata</taxon>
        <taxon>Euteleostomi</taxon>
        <taxon>Actinopterygii</taxon>
        <taxon>Neopterygii</taxon>
        <taxon>Teleostei</taxon>
        <taxon>Neoteleostei</taxon>
        <taxon>Acanthomorphata</taxon>
        <taxon>Anabantaria</taxon>
        <taxon>Anabantiformes</taxon>
        <taxon>Anabantoidei</taxon>
        <taxon>Anabantidae</taxon>
        <taxon>Anabas</taxon>
    </lineage>
</organism>
<evidence type="ECO:0000256" key="3">
    <source>
        <dbReference type="ARBA" id="ARBA00004285"/>
    </source>
</evidence>
<gene>
    <name evidence="21" type="primary">PECAM1</name>
</gene>
<keyword evidence="11 18" id="KW-1133">Transmembrane helix</keyword>
<dbReference type="InterPro" id="IPR050488">
    <property type="entry name" value="Ig_Fc_receptor"/>
</dbReference>
<dbReference type="FunCoup" id="A0A3Q1HLV6">
    <property type="interactions" value="1183"/>
</dbReference>
<evidence type="ECO:0000256" key="19">
    <source>
        <dbReference type="SAM" id="SignalP"/>
    </source>
</evidence>
<evidence type="ECO:0000256" key="1">
    <source>
        <dbReference type="ARBA" id="ARBA00004251"/>
    </source>
</evidence>
<keyword evidence="22" id="KW-1185">Reference proteome</keyword>
<dbReference type="GO" id="GO:0098742">
    <property type="term" value="P:cell-cell adhesion via plasma-membrane adhesion molecules"/>
    <property type="evidence" value="ECO:0007669"/>
    <property type="project" value="TreeGrafter"/>
</dbReference>
<dbReference type="SMART" id="SM00409">
    <property type="entry name" value="IG"/>
    <property type="match status" value="4"/>
</dbReference>
<feature type="chain" id="PRO_5018731166" description="Platelet endothelial cell adhesion molecule" evidence="19">
    <location>
        <begin position="25"/>
        <end position="782"/>
    </location>
</feature>
<feature type="domain" description="Ig-like" evidence="20">
    <location>
        <begin position="228"/>
        <end position="306"/>
    </location>
</feature>
<dbReference type="SUPFAM" id="SSF48726">
    <property type="entry name" value="Immunoglobulin"/>
    <property type="match status" value="4"/>
</dbReference>
<dbReference type="GO" id="GO:0070161">
    <property type="term" value="C:anchoring junction"/>
    <property type="evidence" value="ECO:0007669"/>
    <property type="project" value="UniProtKB-SubCell"/>
</dbReference>
<keyword evidence="7 19" id="KW-0732">Signal</keyword>
<dbReference type="GO" id="GO:0007166">
    <property type="term" value="P:cell surface receptor signaling pathway"/>
    <property type="evidence" value="ECO:0007669"/>
    <property type="project" value="TreeGrafter"/>
</dbReference>
<evidence type="ECO:0000256" key="6">
    <source>
        <dbReference type="ARBA" id="ARBA00022692"/>
    </source>
</evidence>
<dbReference type="OMA" id="FLSCDYE"/>
<evidence type="ECO:0000256" key="12">
    <source>
        <dbReference type="ARBA" id="ARBA00023136"/>
    </source>
</evidence>
<evidence type="ECO:0000256" key="7">
    <source>
        <dbReference type="ARBA" id="ARBA00022729"/>
    </source>
</evidence>
<evidence type="ECO:0000256" key="11">
    <source>
        <dbReference type="ARBA" id="ARBA00022989"/>
    </source>
</evidence>
<evidence type="ECO:0000256" key="9">
    <source>
        <dbReference type="ARBA" id="ARBA00022889"/>
    </source>
</evidence>
<keyword evidence="13" id="KW-1015">Disulfide bond</keyword>
<feature type="region of interest" description="Disordered" evidence="17">
    <location>
        <begin position="697"/>
        <end position="717"/>
    </location>
</feature>
<keyword evidence="4" id="KW-1003">Cell membrane</keyword>
<reference evidence="21" key="1">
    <citation type="submission" date="2021-04" db="EMBL/GenBank/DDBJ databases">
        <authorList>
            <consortium name="Wellcome Sanger Institute Data Sharing"/>
        </authorList>
    </citation>
    <scope>NUCLEOTIDE SEQUENCE [LARGE SCALE GENOMIC DNA]</scope>
</reference>
<evidence type="ECO:0000256" key="2">
    <source>
        <dbReference type="ARBA" id="ARBA00004282"/>
    </source>
</evidence>
<protein>
    <recommendedName>
        <fullName evidence="16">Platelet endothelial cell adhesion molecule</fullName>
    </recommendedName>
</protein>
<dbReference type="Pfam" id="PF00047">
    <property type="entry name" value="ig"/>
    <property type="match status" value="1"/>
</dbReference>
<keyword evidence="9" id="KW-0130">Cell adhesion</keyword>
<evidence type="ECO:0000313" key="21">
    <source>
        <dbReference type="Ensembl" id="ENSATEP00000006033.1"/>
    </source>
</evidence>
<dbReference type="Ensembl" id="ENSATET00000006133.3">
    <property type="protein sequence ID" value="ENSATEP00000006033.1"/>
    <property type="gene ID" value="ENSATEG00000004261.3"/>
</dbReference>
<evidence type="ECO:0000313" key="22">
    <source>
        <dbReference type="Proteomes" id="UP000265040"/>
    </source>
</evidence>
<feature type="compositionally biased region" description="Basic and acidic residues" evidence="17">
    <location>
        <begin position="742"/>
        <end position="753"/>
    </location>
</feature>
<feature type="domain" description="Ig-like" evidence="20">
    <location>
        <begin position="6"/>
        <end position="116"/>
    </location>
</feature>
<dbReference type="GO" id="GO:0009897">
    <property type="term" value="C:external side of plasma membrane"/>
    <property type="evidence" value="ECO:0007669"/>
    <property type="project" value="TreeGrafter"/>
</dbReference>
<keyword evidence="14" id="KW-0325">Glycoprotein</keyword>
<dbReference type="GO" id="GO:0045121">
    <property type="term" value="C:membrane raft"/>
    <property type="evidence" value="ECO:0007669"/>
    <property type="project" value="UniProtKB-SubCell"/>
</dbReference>
<evidence type="ECO:0000256" key="10">
    <source>
        <dbReference type="ARBA" id="ARBA00022949"/>
    </source>
</evidence>
<accession>A0A3Q1HLV6</accession>
<keyword evidence="6 18" id="KW-0812">Transmembrane</keyword>
<dbReference type="PANTHER" id="PTHR11481:SF5">
    <property type="entry name" value="PLATELET ENDOTHELIAL CELL ADHESION MOLECULE"/>
    <property type="match status" value="1"/>
</dbReference>
<sequence>MDCRPPDLLLLLTSLLHFSHFARGEQSYTIDTVGLTILPSYTVQSGTPVTLRCQVSVSHDNIPNLTHTFQLTRNSFPIFTDTTTEDSVVYELNPARAADSGTYECRVTVKDKSKFSNGELVVTGLQTPILHLSNTKPFESEEFTATCSAPDEKGSLIFRFYQRFRSREPLKIKELAPTGNSSETTLVLRQVGDSLLFCDYDNLVSSGIRSSNRSNEIQVIVRALYISPIMNVLHASVFEGDVVEIVCKVVNPPGNVEVFLTKDKRILKKASGSLVHRLTAKDSDSGEFVCKAEQGNVQKETYRSITVKEILSKPHLLVEPLDIFEGDRFKLTCIVKVYFPAEVDRDTMQFFIYKDNINLTTSDTYSAVANPDGNGNYSCKVVANSVRRSIVKESTNVVIKAKIPVSKPMLSVVGGTLVLGKPFQLLCHSNSGTLPITYKLYGPGKFNKRRIVSKPEERAIFNCSAIFKISDLDEFLCHVNNKPNTPPMIESGQQLRHSSTIIEPVSKPVLRPSSMSISEGQSTTIGCSVKHGTPPIQFSLYHEKNKSLLMFFNSSNLEVSYNLTDVKQEDEGKYYCVGTNVANETKQSERVTIQVTLAQWKKGLIAAFCILLVLMLILGWICKKNLRTCKRKRMGHELAVKSTGTKVERLSLTQAEFEQAANVTPGMIGKNIWSDHVSTSESDDQNSVAATEPECTEVETKQAEPNKAPVNEGTDSVCSEVRNSKLGVPEQADVQGSVEYAELNHDTDHKGDAGNHGNQSVQDDHIVEIDNSVDVNAATCGE</sequence>
<dbReference type="OrthoDB" id="9950534at2759"/>
<proteinExistence type="predicted"/>
<dbReference type="GeneTree" id="ENSGT01140000282577"/>
<comment type="subcellular location">
    <subcellularLocation>
        <location evidence="2">Cell junction</location>
    </subcellularLocation>
    <subcellularLocation>
        <location evidence="1">Cell membrane</location>
        <topology evidence="1">Single-pass type I membrane protein</topology>
    </subcellularLocation>
    <subcellularLocation>
        <location evidence="3">Membrane raft</location>
    </subcellularLocation>
</comment>
<keyword evidence="8" id="KW-0677">Repeat</keyword>
<evidence type="ECO:0000256" key="16">
    <source>
        <dbReference type="ARBA" id="ARBA00049765"/>
    </source>
</evidence>
<feature type="transmembrane region" description="Helical" evidence="18">
    <location>
        <begin position="603"/>
        <end position="622"/>
    </location>
</feature>
<dbReference type="PROSITE" id="PS50835">
    <property type="entry name" value="IG_LIKE"/>
    <property type="match status" value="4"/>
</dbReference>
<evidence type="ECO:0000256" key="5">
    <source>
        <dbReference type="ARBA" id="ARBA00022553"/>
    </source>
</evidence>
<feature type="domain" description="Ig-like" evidence="20">
    <location>
        <begin position="504"/>
        <end position="592"/>
    </location>
</feature>
<evidence type="ECO:0000256" key="14">
    <source>
        <dbReference type="ARBA" id="ARBA00023180"/>
    </source>
</evidence>
<reference evidence="21" key="3">
    <citation type="submission" date="2025-09" db="UniProtKB">
        <authorList>
            <consortium name="Ensembl"/>
        </authorList>
    </citation>
    <scope>IDENTIFICATION</scope>
</reference>
<dbReference type="SMART" id="SM00408">
    <property type="entry name" value="IGc2"/>
    <property type="match status" value="3"/>
</dbReference>
<dbReference type="InterPro" id="IPR013151">
    <property type="entry name" value="Immunoglobulin_dom"/>
</dbReference>
<dbReference type="InterPro" id="IPR003599">
    <property type="entry name" value="Ig_sub"/>
</dbReference>
<dbReference type="STRING" id="64144.ENSATEP00000006033"/>
<dbReference type="AlphaFoldDB" id="A0A3Q1HLV6"/>
<evidence type="ECO:0000256" key="18">
    <source>
        <dbReference type="SAM" id="Phobius"/>
    </source>
</evidence>
<evidence type="ECO:0000256" key="4">
    <source>
        <dbReference type="ARBA" id="ARBA00022475"/>
    </source>
</evidence>
<evidence type="ECO:0000256" key="17">
    <source>
        <dbReference type="SAM" id="MobiDB-lite"/>
    </source>
</evidence>
<dbReference type="GO" id="GO:0004888">
    <property type="term" value="F:transmembrane signaling receptor activity"/>
    <property type="evidence" value="ECO:0007669"/>
    <property type="project" value="TreeGrafter"/>
</dbReference>
<evidence type="ECO:0000259" key="20">
    <source>
        <dbReference type="PROSITE" id="PS50835"/>
    </source>
</evidence>
<dbReference type="Gene3D" id="2.60.40.10">
    <property type="entry name" value="Immunoglobulins"/>
    <property type="match status" value="3"/>
</dbReference>
<keyword evidence="12 18" id="KW-0472">Membrane</keyword>
<dbReference type="InterPro" id="IPR003598">
    <property type="entry name" value="Ig_sub2"/>
</dbReference>
<dbReference type="InterPro" id="IPR036179">
    <property type="entry name" value="Ig-like_dom_sf"/>
</dbReference>